<dbReference type="Pfam" id="PF00005">
    <property type="entry name" value="ABC_tran"/>
    <property type="match status" value="1"/>
</dbReference>
<dbReference type="Gene3D" id="2.40.50.100">
    <property type="match status" value="1"/>
</dbReference>
<organism evidence="9 10">
    <name type="scientific">Roseobacter litoralis (strain ATCC 49566 / DSM 6996 / JCM 21268 / NBRC 15278 / OCh 149)</name>
    <dbReference type="NCBI Taxonomy" id="391595"/>
    <lineage>
        <taxon>Bacteria</taxon>
        <taxon>Pseudomonadati</taxon>
        <taxon>Pseudomonadota</taxon>
        <taxon>Alphaproteobacteria</taxon>
        <taxon>Rhodobacterales</taxon>
        <taxon>Roseobacteraceae</taxon>
        <taxon>Roseobacter</taxon>
    </lineage>
</organism>
<dbReference type="FunFam" id="3.40.50.300:FF:000042">
    <property type="entry name" value="Maltose/maltodextrin ABC transporter, ATP-binding protein"/>
    <property type="match status" value="1"/>
</dbReference>
<keyword evidence="7" id="KW-0472">Membrane</keyword>
<dbReference type="EC" id="3.6.3.20" evidence="9"/>
<evidence type="ECO:0000256" key="4">
    <source>
        <dbReference type="ARBA" id="ARBA00022741"/>
    </source>
</evidence>
<dbReference type="InterPro" id="IPR012340">
    <property type="entry name" value="NA-bd_OB-fold"/>
</dbReference>
<proteinExistence type="inferred from homology"/>
<keyword evidence="2" id="KW-0813">Transport</keyword>
<keyword evidence="6" id="KW-1278">Translocase</keyword>
<sequence length="347" mass="36445">MAEIHLENVSKSYAGKPALQNVSLTLPDGSFTSIFGPPGAGKSVLLRLLLGLEQVDAGRILFDGRDVTNAAPMARDLAMVFQNLALFPHLTARDNIAFPLRRRGKDEAHITQRIDALTDVLGIGHILQKKPAALSGGERQRVAIGRALSRDAAAYMMDEPIAALDARLRDGMRVELKRLQAELGHTFIYVTHDCDEAMAVADTLAILNAGKIEQTGPPGDVYANPAALAVAELVGAPRPSVLQASTGPEGITCALGTFPGVQGRGPVMMALRPEAVHLTPGGTGPVQAPVRDIERLGAFSIVTVGTADAEIRAITSGDTTLTLGMEVGVDVAADGILLFATDTGVRL</sequence>
<dbReference type="InterPro" id="IPR013611">
    <property type="entry name" value="Transp-assoc_OB_typ2"/>
</dbReference>
<dbReference type="GO" id="GO:0016887">
    <property type="term" value="F:ATP hydrolysis activity"/>
    <property type="evidence" value="ECO:0007669"/>
    <property type="project" value="InterPro"/>
</dbReference>
<dbReference type="Pfam" id="PF08402">
    <property type="entry name" value="TOBE_2"/>
    <property type="match status" value="1"/>
</dbReference>
<dbReference type="InterPro" id="IPR027417">
    <property type="entry name" value="P-loop_NTPase"/>
</dbReference>
<dbReference type="SUPFAM" id="SSF52540">
    <property type="entry name" value="P-loop containing nucleoside triphosphate hydrolases"/>
    <property type="match status" value="1"/>
</dbReference>
<evidence type="ECO:0000256" key="2">
    <source>
        <dbReference type="ARBA" id="ARBA00022448"/>
    </source>
</evidence>
<evidence type="ECO:0000256" key="1">
    <source>
        <dbReference type="ARBA" id="ARBA00005417"/>
    </source>
</evidence>
<dbReference type="SMART" id="SM00382">
    <property type="entry name" value="AAA"/>
    <property type="match status" value="1"/>
</dbReference>
<dbReference type="Gene3D" id="2.40.50.140">
    <property type="entry name" value="Nucleic acid-binding proteins"/>
    <property type="match status" value="1"/>
</dbReference>
<name>F7ZI82_ROSLO</name>
<evidence type="ECO:0000313" key="10">
    <source>
        <dbReference type="Proteomes" id="UP000001353"/>
    </source>
</evidence>
<dbReference type="InterPro" id="IPR017871">
    <property type="entry name" value="ABC_transporter-like_CS"/>
</dbReference>
<dbReference type="RefSeq" id="WP_013964097.1">
    <property type="nucleotide sequence ID" value="NC_015730.1"/>
</dbReference>
<dbReference type="GO" id="GO:0140359">
    <property type="term" value="F:ABC-type transporter activity"/>
    <property type="evidence" value="ECO:0007669"/>
    <property type="project" value="UniProtKB-ARBA"/>
</dbReference>
<dbReference type="InterPro" id="IPR003439">
    <property type="entry name" value="ABC_transporter-like_ATP-bd"/>
</dbReference>
<reference evidence="9 10" key="1">
    <citation type="journal article" date="2011" name="BMC Genomics">
        <title>Comparative genome analysis and genome-guided physiological analysis of Roseobacter litoralis.</title>
        <authorList>
            <person name="Kalhoefer D."/>
            <person name="Thole S."/>
            <person name="Voget S."/>
            <person name="Lehmann R."/>
            <person name="Liesegang H."/>
            <person name="Wollher A."/>
            <person name="Daniel R."/>
            <person name="Simon M."/>
            <person name="Brinkhoff T."/>
        </authorList>
    </citation>
    <scope>NUCLEOTIDE SEQUENCE [LARGE SCALE GENOMIC DNA]</scope>
    <source>
        <strain evidence="10">ATCC 49566 / DSM 6996 / JCM 21268 / NBRC 15278 / OCh 149</strain>
    </source>
</reference>
<evidence type="ECO:0000313" key="9">
    <source>
        <dbReference type="EMBL" id="AEI96218.1"/>
    </source>
</evidence>
<gene>
    <name evidence="9" type="primary">ugpC3</name>
    <name evidence="9" type="ordered locus">RLO149_c043220</name>
</gene>
<dbReference type="PANTHER" id="PTHR43875">
    <property type="entry name" value="MALTODEXTRIN IMPORT ATP-BINDING PROTEIN MSMX"/>
    <property type="match status" value="1"/>
</dbReference>
<keyword evidence="3" id="KW-1003">Cell membrane</keyword>
<dbReference type="PROSITE" id="PS00211">
    <property type="entry name" value="ABC_TRANSPORTER_1"/>
    <property type="match status" value="1"/>
</dbReference>
<dbReference type="SUPFAM" id="SSF50331">
    <property type="entry name" value="MOP-like"/>
    <property type="match status" value="1"/>
</dbReference>
<dbReference type="PROSITE" id="PS50893">
    <property type="entry name" value="ABC_TRANSPORTER_2"/>
    <property type="match status" value="1"/>
</dbReference>
<evidence type="ECO:0000256" key="3">
    <source>
        <dbReference type="ARBA" id="ARBA00022475"/>
    </source>
</evidence>
<dbReference type="OrthoDB" id="8089067at2"/>
<dbReference type="PANTHER" id="PTHR43875:SF15">
    <property type="entry name" value="TREHALOSE IMPORT ATP-BINDING PROTEIN SUGC"/>
    <property type="match status" value="1"/>
</dbReference>
<dbReference type="Proteomes" id="UP000001353">
    <property type="component" value="Chromosome"/>
</dbReference>
<keyword evidence="5 9" id="KW-0067">ATP-binding</keyword>
<dbReference type="STRING" id="391595.RLO149_c043220"/>
<comment type="similarity">
    <text evidence="1">Belongs to the ABC transporter superfamily.</text>
</comment>
<feature type="domain" description="ABC transporter" evidence="8">
    <location>
        <begin position="4"/>
        <end position="234"/>
    </location>
</feature>
<dbReference type="InterPro" id="IPR003593">
    <property type="entry name" value="AAA+_ATPase"/>
</dbReference>
<accession>F7ZI82</accession>
<dbReference type="GO" id="GO:0005524">
    <property type="term" value="F:ATP binding"/>
    <property type="evidence" value="ECO:0007669"/>
    <property type="project" value="UniProtKB-KW"/>
</dbReference>
<evidence type="ECO:0000256" key="7">
    <source>
        <dbReference type="ARBA" id="ARBA00023136"/>
    </source>
</evidence>
<evidence type="ECO:0000259" key="8">
    <source>
        <dbReference type="PROSITE" id="PS50893"/>
    </source>
</evidence>
<keyword evidence="10" id="KW-1185">Reference proteome</keyword>
<dbReference type="eggNOG" id="COG3842">
    <property type="taxonomic scope" value="Bacteria"/>
</dbReference>
<dbReference type="AlphaFoldDB" id="F7ZI82"/>
<dbReference type="InterPro" id="IPR047641">
    <property type="entry name" value="ABC_transpr_MalK/UgpC-like"/>
</dbReference>
<keyword evidence="9" id="KW-0378">Hydrolase</keyword>
<dbReference type="EMBL" id="CP002623">
    <property type="protein sequence ID" value="AEI96218.1"/>
    <property type="molecule type" value="Genomic_DNA"/>
</dbReference>
<keyword evidence="4" id="KW-0547">Nucleotide-binding</keyword>
<dbReference type="InterPro" id="IPR008995">
    <property type="entry name" value="Mo/tungstate-bd_C_term_dom"/>
</dbReference>
<dbReference type="GO" id="GO:0055052">
    <property type="term" value="C:ATP-binding cassette (ABC) transporter complex, substrate-binding subunit-containing"/>
    <property type="evidence" value="ECO:0007669"/>
    <property type="project" value="TreeGrafter"/>
</dbReference>
<dbReference type="HOGENOM" id="CLU_000604_1_1_5"/>
<evidence type="ECO:0000256" key="5">
    <source>
        <dbReference type="ARBA" id="ARBA00022840"/>
    </source>
</evidence>
<dbReference type="Gene3D" id="3.40.50.300">
    <property type="entry name" value="P-loop containing nucleotide triphosphate hydrolases"/>
    <property type="match status" value="1"/>
</dbReference>
<evidence type="ECO:0000256" key="6">
    <source>
        <dbReference type="ARBA" id="ARBA00022967"/>
    </source>
</evidence>
<protein>
    <submittedName>
        <fullName evidence="9">Sn-glycerol-3-phosphate import ATP-binding protein UgpC</fullName>
        <ecNumber evidence="9">3.6.3.20</ecNumber>
    </submittedName>
</protein>
<dbReference type="KEGG" id="rli:RLO149_c043220"/>